<gene>
    <name evidence="1" type="ORF">BaRGS_00017984</name>
</gene>
<dbReference type="SUPFAM" id="SSF56436">
    <property type="entry name" value="C-type lectin-like"/>
    <property type="match status" value="1"/>
</dbReference>
<reference evidence="1 2" key="1">
    <citation type="journal article" date="2023" name="Sci. Data">
        <title>Genome assembly of the Korean intertidal mud-creeper Batillaria attramentaria.</title>
        <authorList>
            <person name="Patra A.K."/>
            <person name="Ho P.T."/>
            <person name="Jun S."/>
            <person name="Lee S.J."/>
            <person name="Kim Y."/>
            <person name="Won Y.J."/>
        </authorList>
    </citation>
    <scope>NUCLEOTIDE SEQUENCE [LARGE SCALE GENOMIC DNA]</scope>
    <source>
        <strain evidence="1">Wonlab-2016</strain>
    </source>
</reference>
<evidence type="ECO:0000313" key="2">
    <source>
        <dbReference type="Proteomes" id="UP001519460"/>
    </source>
</evidence>
<dbReference type="InterPro" id="IPR016187">
    <property type="entry name" value="CTDL_fold"/>
</dbReference>
<organism evidence="1 2">
    <name type="scientific">Batillaria attramentaria</name>
    <dbReference type="NCBI Taxonomy" id="370345"/>
    <lineage>
        <taxon>Eukaryota</taxon>
        <taxon>Metazoa</taxon>
        <taxon>Spiralia</taxon>
        <taxon>Lophotrochozoa</taxon>
        <taxon>Mollusca</taxon>
        <taxon>Gastropoda</taxon>
        <taxon>Caenogastropoda</taxon>
        <taxon>Sorbeoconcha</taxon>
        <taxon>Cerithioidea</taxon>
        <taxon>Batillariidae</taxon>
        <taxon>Batillaria</taxon>
    </lineage>
</organism>
<dbReference type="EMBL" id="JACVVK020000123">
    <property type="protein sequence ID" value="KAK7490755.1"/>
    <property type="molecule type" value="Genomic_DNA"/>
</dbReference>
<name>A0ABD0KUC2_9CAEN</name>
<dbReference type="Gene3D" id="3.10.100.10">
    <property type="entry name" value="Mannose-Binding Protein A, subunit A"/>
    <property type="match status" value="1"/>
</dbReference>
<accession>A0ABD0KUC2</accession>
<dbReference type="Proteomes" id="UP001519460">
    <property type="component" value="Unassembled WGS sequence"/>
</dbReference>
<comment type="caution">
    <text evidence="1">The sequence shown here is derived from an EMBL/GenBank/DDBJ whole genome shotgun (WGS) entry which is preliminary data.</text>
</comment>
<keyword evidence="2" id="KW-1185">Reference proteome</keyword>
<evidence type="ECO:0000313" key="1">
    <source>
        <dbReference type="EMBL" id="KAK7490755.1"/>
    </source>
</evidence>
<feature type="non-terminal residue" evidence="1">
    <location>
        <position position="1"/>
    </location>
</feature>
<dbReference type="InterPro" id="IPR016186">
    <property type="entry name" value="C-type_lectin-like/link_sf"/>
</dbReference>
<protein>
    <submittedName>
        <fullName evidence="1">Uncharacterized protein</fullName>
    </submittedName>
</protein>
<proteinExistence type="predicted"/>
<dbReference type="AlphaFoldDB" id="A0ABD0KUC2"/>
<sequence length="110" mass="11849">SLSAFASVVTLAICGSHLDWFTTGGQLYGVTSQNATFDAARACCSCVGDNIRLAAFTSNENVEDIASDLDAHRQGGQYWVNVTRSEANEFQPQTFAINDLKAILEVKSVK</sequence>